<comment type="caution">
    <text evidence="1">The sequence shown here is derived from an EMBL/GenBank/DDBJ whole genome shotgun (WGS) entry which is preliminary data.</text>
</comment>
<dbReference type="Gene3D" id="2.60.200.60">
    <property type="match status" value="1"/>
</dbReference>
<protein>
    <submittedName>
        <fullName evidence="1">PAAR domain-containing protein</fullName>
    </submittedName>
</protein>
<accession>A0A926FKI9</accession>
<proteinExistence type="predicted"/>
<dbReference type="CDD" id="cd14744">
    <property type="entry name" value="PAAR_CT_2"/>
    <property type="match status" value="1"/>
</dbReference>
<dbReference type="AlphaFoldDB" id="A0A926FKI9"/>
<evidence type="ECO:0000313" key="1">
    <source>
        <dbReference type="EMBL" id="MBC8674389.1"/>
    </source>
</evidence>
<dbReference type="InterPro" id="IPR008727">
    <property type="entry name" value="PAAR_motif"/>
</dbReference>
<organism evidence="1">
    <name type="scientific">Aeromonas hydrophila</name>
    <dbReference type="NCBI Taxonomy" id="644"/>
    <lineage>
        <taxon>Bacteria</taxon>
        <taxon>Pseudomonadati</taxon>
        <taxon>Pseudomonadota</taxon>
        <taxon>Gammaproteobacteria</taxon>
        <taxon>Aeromonadales</taxon>
        <taxon>Aeromonadaceae</taxon>
        <taxon>Aeromonas</taxon>
    </lineage>
</organism>
<dbReference type="Pfam" id="PF05488">
    <property type="entry name" value="PAAR_motif"/>
    <property type="match status" value="1"/>
</dbReference>
<name>A0A926FKI9_AERHY</name>
<gene>
    <name evidence="1" type="ORF">H2136_20845</name>
</gene>
<dbReference type="EMBL" id="JACLAN010000014">
    <property type="protein sequence ID" value="MBC8674389.1"/>
    <property type="molecule type" value="Genomic_DNA"/>
</dbReference>
<sequence length="58" mass="5907">MSLKIATIGDPTTTGGAIIDGASTVFAEGRLVALIGSQATCPACQRASARSVRPTPYR</sequence>
<reference evidence="1" key="1">
    <citation type="submission" date="2020-07" db="EMBL/GenBank/DDBJ databases">
        <title>Carbapenem Resistant Aeromonas hydrophila Carrying blacphA7 Isolated from Two Solid Organ Transplant Patients.</title>
        <authorList>
            <person name="Hilt E."/>
            <person name="Fitzwater S.P."/>
            <person name="Ward K."/>
            <person name="De St Maurice A."/>
            <person name="Chandrasekaran S."/>
            <person name="Garner O.B."/>
            <person name="Yang S."/>
        </authorList>
    </citation>
    <scope>NUCLEOTIDE SEQUENCE</scope>
    <source>
        <strain evidence="1">B-1</strain>
    </source>
</reference>